<organism evidence="1 2">
    <name type="scientific">Guyanagaster necrorhizus</name>
    <dbReference type="NCBI Taxonomy" id="856835"/>
    <lineage>
        <taxon>Eukaryota</taxon>
        <taxon>Fungi</taxon>
        <taxon>Dikarya</taxon>
        <taxon>Basidiomycota</taxon>
        <taxon>Agaricomycotina</taxon>
        <taxon>Agaricomycetes</taxon>
        <taxon>Agaricomycetidae</taxon>
        <taxon>Agaricales</taxon>
        <taxon>Marasmiineae</taxon>
        <taxon>Physalacriaceae</taxon>
        <taxon>Guyanagaster</taxon>
    </lineage>
</organism>
<sequence>MFPWVLRPLVTSPSFTILAVNCGAPFWSTKVAWFPPKFAEMSGQWRALLRMNTFCEPAVDDFRATVPIPSIFSDAPAFEEVPDVLPKGL</sequence>
<name>A0A9P8ANE2_9AGAR</name>
<evidence type="ECO:0000313" key="2">
    <source>
        <dbReference type="Proteomes" id="UP000812287"/>
    </source>
</evidence>
<dbReference type="GeneID" id="66109514"/>
<reference evidence="1" key="1">
    <citation type="submission" date="2020-11" db="EMBL/GenBank/DDBJ databases">
        <title>Adaptations for nitrogen fixation in a non-lichenized fungal sporocarp promotes dispersal by wood-feeding termites.</title>
        <authorList>
            <consortium name="DOE Joint Genome Institute"/>
            <person name="Koch R.A."/>
            <person name="Yoon G."/>
            <person name="Arayal U."/>
            <person name="Lail K."/>
            <person name="Amirebrahimi M."/>
            <person name="Labutti K."/>
            <person name="Lipzen A."/>
            <person name="Riley R."/>
            <person name="Barry K."/>
            <person name="Henrissat B."/>
            <person name="Grigoriev I.V."/>
            <person name="Herr J.R."/>
            <person name="Aime M.C."/>
        </authorList>
    </citation>
    <scope>NUCLEOTIDE SEQUENCE</scope>
    <source>
        <strain evidence="1">MCA 3950</strain>
    </source>
</reference>
<comment type="caution">
    <text evidence="1">The sequence shown here is derived from an EMBL/GenBank/DDBJ whole genome shotgun (WGS) entry which is preliminary data.</text>
</comment>
<accession>A0A9P8ANE2</accession>
<protein>
    <submittedName>
        <fullName evidence="1">Uncharacterized protein</fullName>
    </submittedName>
</protein>
<dbReference type="EMBL" id="MU250558">
    <property type="protein sequence ID" value="KAG7441651.1"/>
    <property type="molecule type" value="Genomic_DNA"/>
</dbReference>
<dbReference type="RefSeq" id="XP_043035151.1">
    <property type="nucleotide sequence ID" value="XM_043187217.1"/>
</dbReference>
<keyword evidence="2" id="KW-1185">Reference proteome</keyword>
<dbReference type="Proteomes" id="UP000812287">
    <property type="component" value="Unassembled WGS sequence"/>
</dbReference>
<gene>
    <name evidence="1" type="ORF">BT62DRAFT_936956</name>
</gene>
<dbReference type="AlphaFoldDB" id="A0A9P8ANE2"/>
<evidence type="ECO:0000313" key="1">
    <source>
        <dbReference type="EMBL" id="KAG7441651.1"/>
    </source>
</evidence>
<proteinExistence type="predicted"/>